<name>A0A224YGN5_9ACAR</name>
<sequence>MGPVLGQETYCFLIQKHAVHHISRVYRSQKISDVRLGEVNLVGDRFPKPITRGSSVLSKILFSGGSPDDCVLQDVVKVAPVHDSNPFEFPDEVKALGRASARRVPKGPHLCRLVWSIKNK</sequence>
<reference evidence="1" key="1">
    <citation type="journal article" date="2017" name="Parasit. Vectors">
        <title>Sialotranscriptomics of Rhipicephalus zambeziensis reveals intricate expression profiles of secretory proteins and suggests tight temporal transcriptional regulation during blood-feeding.</title>
        <authorList>
            <person name="de Castro M.H."/>
            <person name="de Klerk D."/>
            <person name="Pienaar R."/>
            <person name="Rees D.J.G."/>
            <person name="Mans B.J."/>
        </authorList>
    </citation>
    <scope>NUCLEOTIDE SEQUENCE</scope>
    <source>
        <tissue evidence="1">Salivary glands</tissue>
    </source>
</reference>
<organism evidence="1">
    <name type="scientific">Rhipicephalus zambeziensis</name>
    <dbReference type="NCBI Taxonomy" id="60191"/>
    <lineage>
        <taxon>Eukaryota</taxon>
        <taxon>Metazoa</taxon>
        <taxon>Ecdysozoa</taxon>
        <taxon>Arthropoda</taxon>
        <taxon>Chelicerata</taxon>
        <taxon>Arachnida</taxon>
        <taxon>Acari</taxon>
        <taxon>Parasitiformes</taxon>
        <taxon>Ixodida</taxon>
        <taxon>Ixodoidea</taxon>
        <taxon>Ixodidae</taxon>
        <taxon>Rhipicephalinae</taxon>
        <taxon>Rhipicephalus</taxon>
        <taxon>Rhipicephalus</taxon>
    </lineage>
</organism>
<dbReference type="EMBL" id="GFPF01001978">
    <property type="protein sequence ID" value="MAA13124.1"/>
    <property type="molecule type" value="Transcribed_RNA"/>
</dbReference>
<accession>A0A224YGN5</accession>
<dbReference type="AlphaFoldDB" id="A0A224YGN5"/>
<protein>
    <submittedName>
        <fullName evidence="1">Uncharacterized protein</fullName>
    </submittedName>
</protein>
<evidence type="ECO:0000313" key="1">
    <source>
        <dbReference type="EMBL" id="MAA13124.1"/>
    </source>
</evidence>
<proteinExistence type="predicted"/>